<protein>
    <recommendedName>
        <fullName evidence="3">Secreted protein</fullName>
    </recommendedName>
</protein>
<organism evidence="2">
    <name type="scientific">Picea glauca</name>
    <name type="common">White spruce</name>
    <name type="synonym">Pinus glauca</name>
    <dbReference type="NCBI Taxonomy" id="3330"/>
    <lineage>
        <taxon>Eukaryota</taxon>
        <taxon>Viridiplantae</taxon>
        <taxon>Streptophyta</taxon>
        <taxon>Embryophyta</taxon>
        <taxon>Tracheophyta</taxon>
        <taxon>Spermatophyta</taxon>
        <taxon>Pinopsida</taxon>
        <taxon>Pinidae</taxon>
        <taxon>Conifers I</taxon>
        <taxon>Pinales</taxon>
        <taxon>Pinaceae</taxon>
        <taxon>Picea</taxon>
    </lineage>
</organism>
<keyword evidence="1" id="KW-0732">Signal</keyword>
<feature type="chain" id="PRO_5007100215" description="Secreted protein" evidence="1">
    <location>
        <begin position="19"/>
        <end position="76"/>
    </location>
</feature>
<geneLocation type="mitochondrion" evidence="2"/>
<dbReference type="EMBL" id="LKAM01000002">
    <property type="protein sequence ID" value="KUM49609.1"/>
    <property type="molecule type" value="Genomic_DNA"/>
</dbReference>
<keyword evidence="2" id="KW-0496">Mitochondrion</keyword>
<evidence type="ECO:0000256" key="1">
    <source>
        <dbReference type="SAM" id="SignalP"/>
    </source>
</evidence>
<comment type="caution">
    <text evidence="2">The sequence shown here is derived from an EMBL/GenBank/DDBJ whole genome shotgun (WGS) entry which is preliminary data.</text>
</comment>
<accession>A0A101M212</accession>
<evidence type="ECO:0008006" key="3">
    <source>
        <dbReference type="Google" id="ProtNLM"/>
    </source>
</evidence>
<dbReference type="AlphaFoldDB" id="A0A101M212"/>
<name>A0A101M212_PICGL</name>
<sequence>MQSDLIFMLTCCSSQLIALYMCIPENPWRWQGQKKRKPTRWQAYRDGNGGLDWTTLTRYYLVMHLEKLIMHGCIIT</sequence>
<evidence type="ECO:0000313" key="2">
    <source>
        <dbReference type="EMBL" id="KUM49609.1"/>
    </source>
</evidence>
<proteinExistence type="predicted"/>
<reference evidence="2" key="1">
    <citation type="journal article" date="2015" name="Genome Biol. Evol.">
        <title>Organellar Genomes of White Spruce (Picea glauca): Assembly and Annotation.</title>
        <authorList>
            <person name="Jackman S.D."/>
            <person name="Warren R.L."/>
            <person name="Gibb E.A."/>
            <person name="Vandervalk B.P."/>
            <person name="Mohamadi H."/>
            <person name="Chu J."/>
            <person name="Raymond A."/>
            <person name="Pleasance S."/>
            <person name="Coope R."/>
            <person name="Wildung M.R."/>
            <person name="Ritland C.E."/>
            <person name="Bousquet J."/>
            <person name="Jones S.J."/>
            <person name="Bohlmann J."/>
            <person name="Birol I."/>
        </authorList>
    </citation>
    <scope>NUCLEOTIDE SEQUENCE [LARGE SCALE GENOMIC DNA]</scope>
    <source>
        <tissue evidence="2">Flushing bud</tissue>
    </source>
</reference>
<feature type="signal peptide" evidence="1">
    <location>
        <begin position="1"/>
        <end position="18"/>
    </location>
</feature>
<gene>
    <name evidence="2" type="ORF">ABT39_MTgene2834</name>
</gene>